<dbReference type="Gene3D" id="3.60.15.10">
    <property type="entry name" value="Ribonuclease Z/Hydroxyacylglutathione hydrolase-like"/>
    <property type="match status" value="1"/>
</dbReference>
<keyword evidence="4" id="KW-0862">Zinc</keyword>
<dbReference type="InterPro" id="IPR001279">
    <property type="entry name" value="Metallo-B-lactamas"/>
</dbReference>
<dbReference type="RefSeq" id="WP_076960214.1">
    <property type="nucleotide sequence ID" value="NZ_MLCO01000343.1"/>
</dbReference>
<dbReference type="PANTHER" id="PTHR42978:SF6">
    <property type="entry name" value="QUORUM-QUENCHING LACTONASE YTNP-RELATED"/>
    <property type="match status" value="1"/>
</dbReference>
<comment type="similarity">
    <text evidence="1">Belongs to the metallo-beta-lactamase superfamily.</text>
</comment>
<keyword evidence="2" id="KW-0479">Metal-binding</keyword>
<sequence length="269" mass="28603">MPTAPSFRSGTIETFLLRDGHFTAPAETILHTSGEPDRARAIARWGRPQIATDVNCFFLSGPMGVTLIDAGVGTAWGEGFGHARAQLAALGIAPAAVERVLVTHLHDDHLNGLYDGDEPFFPEAEIWAPQADLAFFTDPEARARLPESRHGGFKVAEKLLRVFGDRVRALPAGAVLPGIEAVLLPGHTPGHTGYLIEGRLLVWADLLHLQSLQPAEPEIGLVFDIDPALAASTRRATLARAAAEGLVIAGSHVEGFHRVTASGAGFALE</sequence>
<dbReference type="Pfam" id="PF00753">
    <property type="entry name" value="Lactamase_B"/>
    <property type="match status" value="1"/>
</dbReference>
<reference evidence="6 7" key="1">
    <citation type="submission" date="2016-10" db="EMBL/GenBank/DDBJ databases">
        <title>Draft Genome sequence of Roseomonas sp. strain M3.</title>
        <authorList>
            <person name="Subhash Y."/>
            <person name="Lee S."/>
        </authorList>
    </citation>
    <scope>NUCLEOTIDE SEQUENCE [LARGE SCALE GENOMIC DNA]</scope>
    <source>
        <strain evidence="6 7">M3</strain>
    </source>
</reference>
<evidence type="ECO:0000313" key="6">
    <source>
        <dbReference type="EMBL" id="ONG45686.1"/>
    </source>
</evidence>
<dbReference type="InterPro" id="IPR051013">
    <property type="entry name" value="MBL_superfamily_lactonases"/>
</dbReference>
<evidence type="ECO:0000256" key="4">
    <source>
        <dbReference type="ARBA" id="ARBA00022833"/>
    </source>
</evidence>
<keyword evidence="3 6" id="KW-0378">Hydrolase</keyword>
<name>A0A1V2GVE7_9PROT</name>
<dbReference type="GO" id="GO:0016787">
    <property type="term" value="F:hydrolase activity"/>
    <property type="evidence" value="ECO:0007669"/>
    <property type="project" value="UniProtKB-KW"/>
</dbReference>
<feature type="domain" description="Metallo-beta-lactamase" evidence="5">
    <location>
        <begin position="53"/>
        <end position="252"/>
    </location>
</feature>
<organism evidence="6 7">
    <name type="scientific">Teichococcus deserti</name>
    <dbReference type="NCBI Taxonomy" id="1817963"/>
    <lineage>
        <taxon>Bacteria</taxon>
        <taxon>Pseudomonadati</taxon>
        <taxon>Pseudomonadota</taxon>
        <taxon>Alphaproteobacteria</taxon>
        <taxon>Acetobacterales</taxon>
        <taxon>Roseomonadaceae</taxon>
        <taxon>Roseomonas</taxon>
    </lineage>
</organism>
<comment type="caution">
    <text evidence="6">The sequence shown here is derived from an EMBL/GenBank/DDBJ whole genome shotgun (WGS) entry which is preliminary data.</text>
</comment>
<dbReference type="AlphaFoldDB" id="A0A1V2GVE7"/>
<evidence type="ECO:0000256" key="2">
    <source>
        <dbReference type="ARBA" id="ARBA00022723"/>
    </source>
</evidence>
<dbReference type="SMART" id="SM00849">
    <property type="entry name" value="Lactamase_B"/>
    <property type="match status" value="1"/>
</dbReference>
<dbReference type="PANTHER" id="PTHR42978">
    <property type="entry name" value="QUORUM-QUENCHING LACTONASE YTNP-RELATED-RELATED"/>
    <property type="match status" value="1"/>
</dbReference>
<dbReference type="Proteomes" id="UP000188879">
    <property type="component" value="Unassembled WGS sequence"/>
</dbReference>
<evidence type="ECO:0000259" key="5">
    <source>
        <dbReference type="SMART" id="SM00849"/>
    </source>
</evidence>
<evidence type="ECO:0000256" key="3">
    <source>
        <dbReference type="ARBA" id="ARBA00022801"/>
    </source>
</evidence>
<keyword evidence="7" id="KW-1185">Reference proteome</keyword>
<dbReference type="InterPro" id="IPR036866">
    <property type="entry name" value="RibonucZ/Hydroxyglut_hydro"/>
</dbReference>
<accession>A0A1V2GVE7</accession>
<dbReference type="CDD" id="cd07720">
    <property type="entry name" value="OPHC2-like_MBL-fold"/>
    <property type="match status" value="1"/>
</dbReference>
<dbReference type="OrthoDB" id="9773738at2"/>
<dbReference type="EMBL" id="MLCO01000343">
    <property type="protein sequence ID" value="ONG45686.1"/>
    <property type="molecule type" value="Genomic_DNA"/>
</dbReference>
<evidence type="ECO:0000313" key="7">
    <source>
        <dbReference type="Proteomes" id="UP000188879"/>
    </source>
</evidence>
<dbReference type="SUPFAM" id="SSF56281">
    <property type="entry name" value="Metallo-hydrolase/oxidoreductase"/>
    <property type="match status" value="1"/>
</dbReference>
<protein>
    <submittedName>
        <fullName evidence="6">MBL fold metallo-hydrolase</fullName>
    </submittedName>
</protein>
<evidence type="ECO:0000256" key="1">
    <source>
        <dbReference type="ARBA" id="ARBA00007749"/>
    </source>
</evidence>
<dbReference type="GO" id="GO:0046872">
    <property type="term" value="F:metal ion binding"/>
    <property type="evidence" value="ECO:0007669"/>
    <property type="project" value="UniProtKB-KW"/>
</dbReference>
<gene>
    <name evidence="6" type="ORF">BKE38_26215</name>
</gene>
<proteinExistence type="inferred from homology"/>